<evidence type="ECO:0000313" key="4">
    <source>
        <dbReference type="EMBL" id="SDF12294.1"/>
    </source>
</evidence>
<keyword evidence="2 4" id="KW-0378">Hydrolase</keyword>
<evidence type="ECO:0000259" key="3">
    <source>
        <dbReference type="Pfam" id="PF13023"/>
    </source>
</evidence>
<gene>
    <name evidence="4" type="ORF">SAMN05444167_1456</name>
</gene>
<dbReference type="GO" id="GO:0005737">
    <property type="term" value="C:cytoplasm"/>
    <property type="evidence" value="ECO:0007669"/>
    <property type="project" value="TreeGrafter"/>
</dbReference>
<sequence>MFLCFASTKLEIMQQAIEFILEVEKLKTVTRKVKPLGLERYENSAEHSWQLCLFAYSLESYAAEPVNMNHVIRMLLVHDIGEIDTGDTMAFVEGGWVERKRDELAAVRRIFGILPADKAAELESLWQEFEAGETAEARFANAIDRAMPALLNLNNNGQSWKENGISYDRVVKRIRGQIEEGCPALWQYMEPRLAEAKERGFFGA</sequence>
<dbReference type="GO" id="GO:0002953">
    <property type="term" value="F:5'-deoxynucleotidase activity"/>
    <property type="evidence" value="ECO:0007669"/>
    <property type="project" value="InterPro"/>
</dbReference>
<dbReference type="EMBL" id="LT629690">
    <property type="protein sequence ID" value="SDF12294.1"/>
    <property type="molecule type" value="Genomic_DNA"/>
</dbReference>
<dbReference type="PANTHER" id="PTHR11845:SF13">
    <property type="entry name" value="5'-DEOXYNUCLEOTIDASE HDDC2"/>
    <property type="match status" value="1"/>
</dbReference>
<dbReference type="SUPFAM" id="SSF109604">
    <property type="entry name" value="HD-domain/PDEase-like"/>
    <property type="match status" value="1"/>
</dbReference>
<keyword evidence="5" id="KW-1185">Reference proteome</keyword>
<feature type="domain" description="HD" evidence="3">
    <location>
        <begin position="23"/>
        <end position="186"/>
    </location>
</feature>
<dbReference type="InterPro" id="IPR039356">
    <property type="entry name" value="YfbR/HDDC2"/>
</dbReference>
<protein>
    <submittedName>
        <fullName evidence="4">Putative hydrolases of HD superfamily</fullName>
    </submittedName>
</protein>
<accession>A0A1G7IID2</accession>
<dbReference type="AlphaFoldDB" id="A0A1G7IID2"/>
<dbReference type="Proteomes" id="UP000182427">
    <property type="component" value="Chromosome I"/>
</dbReference>
<keyword evidence="1" id="KW-0479">Metal-binding</keyword>
<dbReference type="Gene3D" id="1.10.3210.10">
    <property type="entry name" value="Hypothetical protein af1432"/>
    <property type="match status" value="1"/>
</dbReference>
<evidence type="ECO:0000256" key="2">
    <source>
        <dbReference type="ARBA" id="ARBA00022801"/>
    </source>
</evidence>
<evidence type="ECO:0000256" key="1">
    <source>
        <dbReference type="ARBA" id="ARBA00022723"/>
    </source>
</evidence>
<dbReference type="PANTHER" id="PTHR11845">
    <property type="entry name" value="5'-DEOXYNUCLEOTIDASE HDDC2"/>
    <property type="match status" value="1"/>
</dbReference>
<dbReference type="Pfam" id="PF13023">
    <property type="entry name" value="HD_3"/>
    <property type="match status" value="1"/>
</dbReference>
<dbReference type="GO" id="GO:0046872">
    <property type="term" value="F:metal ion binding"/>
    <property type="evidence" value="ECO:0007669"/>
    <property type="project" value="UniProtKB-KW"/>
</dbReference>
<dbReference type="InterPro" id="IPR006674">
    <property type="entry name" value="HD_domain"/>
</dbReference>
<evidence type="ECO:0000313" key="5">
    <source>
        <dbReference type="Proteomes" id="UP000182427"/>
    </source>
</evidence>
<organism evidence="4 5">
    <name type="scientific">Terriglobus roseus</name>
    <dbReference type="NCBI Taxonomy" id="392734"/>
    <lineage>
        <taxon>Bacteria</taxon>
        <taxon>Pseudomonadati</taxon>
        <taxon>Acidobacteriota</taxon>
        <taxon>Terriglobia</taxon>
        <taxon>Terriglobales</taxon>
        <taxon>Acidobacteriaceae</taxon>
        <taxon>Terriglobus</taxon>
    </lineage>
</organism>
<proteinExistence type="predicted"/>
<reference evidence="4 5" key="1">
    <citation type="submission" date="2016-10" db="EMBL/GenBank/DDBJ databases">
        <authorList>
            <person name="de Groot N.N."/>
        </authorList>
    </citation>
    <scope>NUCLEOTIDE SEQUENCE [LARGE SCALE GENOMIC DNA]</scope>
    <source>
        <strain evidence="4 5">GAS232</strain>
    </source>
</reference>
<name>A0A1G7IID2_9BACT</name>